<feature type="compositionally biased region" description="Polar residues" evidence="3">
    <location>
        <begin position="1"/>
        <end position="24"/>
    </location>
</feature>
<keyword evidence="2" id="KW-0677">Repeat</keyword>
<keyword evidence="1" id="KW-0433">Leucine-rich repeat</keyword>
<sequence length="853" mass="95718">MTTALEQSQLYTGINDNNSDEIQMSNNSSDNISDSLGELSDELNSFHISQPTTYTTKGTTVDTNNNIGKQFKAYQANNSFSESAFISGFHDNDEPTNHNIHKVSPHSVILNNTNNSSSGSNSDTNSISDGNESNFMDYGTVQHRTRQSTRGTTVGNTSAQFLPYMKPHPREVDTRSSHGLNFSYNNENEQIALSSENLQNKHGKNTDGFRSVSTREPQSALIIKDIGELSGQVMNTFKRKNELQQSRVYHDETSESPYHNERDEREEDEEEEYTDSAILDDEDPALAAKQVYNNLLRTQGSRYFDMKRNITNRTVSTRGSSVSGTSYNKELNLITPGSIGYRFKHSKGIWVPEEEFQNMSNSQVAETTTATNNTSKMNHSSTKNTTSTFTMSEETQDDINDDIANSTTPLDPPRIDQESLLRNVFSTEKSNEAIPTQEHETVQDTTRLSDIPEMSFSATRQQTVSLLMNALESTLPQDSTNWENVHALKMTNQKILRSTVALDSYTPNLIKLDLSDNEISNFEGLPITLKELNLSNNKVNDTFCTFSENNRLRILDLSHNTLSHDLQILKNCHNLLSVNLSHNNINSVTQLGDSMIHHLDVSFNSLNGVMDFEKIVTQNDNRLGGWLTLQELDLSNNSGITELHHIEKLPSLKKLRVNNIPGLKILHTTNSMLEILEIVCDNSNTKTSAKYDNDSEDISITGFPNLQELLIDNNTHITGDMPVSLHSVTIEGVSNSDVSIKHISELLNKIPENILSFHLHNLPQLNPLMLVKQDRFHELRELSLSGCGINSVYALLSHLPSIQKLQFLDISNTPLSSRRIISIEPPSNGKVEFQNKLRNLIQKTCPALQELHI</sequence>
<evidence type="ECO:0000256" key="3">
    <source>
        <dbReference type="SAM" id="MobiDB-lite"/>
    </source>
</evidence>
<proteinExistence type="predicted"/>
<reference evidence="4 5" key="1">
    <citation type="submission" date="2020-11" db="EMBL/GenBank/DDBJ databases">
        <title>Kefir isolates.</title>
        <authorList>
            <person name="Marcisauskas S."/>
            <person name="Kim Y."/>
            <person name="Blasche S."/>
        </authorList>
    </citation>
    <scope>NUCLEOTIDE SEQUENCE [LARGE SCALE GENOMIC DNA]</scope>
    <source>
        <strain evidence="4 5">OG2</strain>
    </source>
</reference>
<evidence type="ECO:0000256" key="1">
    <source>
        <dbReference type="ARBA" id="ARBA00022614"/>
    </source>
</evidence>
<feature type="region of interest" description="Disordered" evidence="3">
    <location>
        <begin position="242"/>
        <end position="275"/>
    </location>
</feature>
<protein>
    <submittedName>
        <fullName evidence="4">Uncharacterized protein</fullName>
    </submittedName>
</protein>
<dbReference type="PANTHER" id="PTHR47566:SF1">
    <property type="entry name" value="PROTEIN NUD1"/>
    <property type="match status" value="1"/>
</dbReference>
<feature type="compositionally biased region" description="Low complexity" evidence="3">
    <location>
        <begin position="25"/>
        <end position="35"/>
    </location>
</feature>
<dbReference type="Gene3D" id="3.80.10.10">
    <property type="entry name" value="Ribonuclease Inhibitor"/>
    <property type="match status" value="2"/>
</dbReference>
<evidence type="ECO:0000256" key="2">
    <source>
        <dbReference type="ARBA" id="ARBA00022737"/>
    </source>
</evidence>
<organism evidence="4 5">
    <name type="scientific">Maudiozyma exigua</name>
    <name type="common">Yeast</name>
    <name type="synonym">Kazachstania exigua</name>
    <dbReference type="NCBI Taxonomy" id="34358"/>
    <lineage>
        <taxon>Eukaryota</taxon>
        <taxon>Fungi</taxon>
        <taxon>Dikarya</taxon>
        <taxon>Ascomycota</taxon>
        <taxon>Saccharomycotina</taxon>
        <taxon>Saccharomycetes</taxon>
        <taxon>Saccharomycetales</taxon>
        <taxon>Saccharomycetaceae</taxon>
        <taxon>Maudiozyma</taxon>
    </lineage>
</organism>
<gene>
    <name evidence="4" type="ORF">C6P45_005064</name>
</gene>
<evidence type="ECO:0000313" key="4">
    <source>
        <dbReference type="EMBL" id="KAG0671799.1"/>
    </source>
</evidence>
<dbReference type="PANTHER" id="PTHR47566">
    <property type="match status" value="1"/>
</dbReference>
<feature type="region of interest" description="Disordered" evidence="3">
    <location>
        <begin position="1"/>
        <end position="37"/>
    </location>
</feature>
<dbReference type="InterPro" id="IPR001611">
    <property type="entry name" value="Leu-rich_rpt"/>
</dbReference>
<feature type="compositionally biased region" description="Acidic residues" evidence="3">
    <location>
        <begin position="264"/>
        <end position="275"/>
    </location>
</feature>
<dbReference type="Proteomes" id="UP000750334">
    <property type="component" value="Unassembled WGS sequence"/>
</dbReference>
<dbReference type="PROSITE" id="PS51450">
    <property type="entry name" value="LRR"/>
    <property type="match status" value="3"/>
</dbReference>
<dbReference type="EMBL" id="PUHR01000008">
    <property type="protein sequence ID" value="KAG0671799.1"/>
    <property type="molecule type" value="Genomic_DNA"/>
</dbReference>
<comment type="caution">
    <text evidence="4">The sequence shown here is derived from an EMBL/GenBank/DDBJ whole genome shotgun (WGS) entry which is preliminary data.</text>
</comment>
<dbReference type="InterPro" id="IPR052574">
    <property type="entry name" value="CDIRP"/>
</dbReference>
<feature type="region of interest" description="Disordered" evidence="3">
    <location>
        <begin position="367"/>
        <end position="390"/>
    </location>
</feature>
<dbReference type="Pfam" id="PF13516">
    <property type="entry name" value="LRR_6"/>
    <property type="match status" value="1"/>
</dbReference>
<dbReference type="SUPFAM" id="SSF52058">
    <property type="entry name" value="L domain-like"/>
    <property type="match status" value="1"/>
</dbReference>
<accession>A0A9P6WF07</accession>
<dbReference type="GO" id="GO:0035591">
    <property type="term" value="F:signaling adaptor activity"/>
    <property type="evidence" value="ECO:0007669"/>
    <property type="project" value="TreeGrafter"/>
</dbReference>
<feature type="compositionally biased region" description="Basic and acidic residues" evidence="3">
    <location>
        <begin position="248"/>
        <end position="263"/>
    </location>
</feature>
<dbReference type="InterPro" id="IPR032675">
    <property type="entry name" value="LRR_dom_sf"/>
</dbReference>
<keyword evidence="5" id="KW-1185">Reference proteome</keyword>
<feature type="region of interest" description="Disordered" evidence="3">
    <location>
        <begin position="108"/>
        <end position="136"/>
    </location>
</feature>
<feature type="compositionally biased region" description="Low complexity" evidence="3">
    <location>
        <begin position="111"/>
        <end position="131"/>
    </location>
</feature>
<dbReference type="OrthoDB" id="4065985at2759"/>
<dbReference type="AlphaFoldDB" id="A0A9P6WF07"/>
<evidence type="ECO:0000313" key="5">
    <source>
        <dbReference type="Proteomes" id="UP000750334"/>
    </source>
</evidence>
<name>A0A9P6WF07_MAUEX</name>